<dbReference type="GO" id="GO:0016788">
    <property type="term" value="F:hydrolase activity, acting on ester bonds"/>
    <property type="evidence" value="ECO:0007669"/>
    <property type="project" value="UniProtKB-ARBA"/>
</dbReference>
<dbReference type="OrthoDB" id="9807687at2"/>
<evidence type="ECO:0000313" key="2">
    <source>
        <dbReference type="EMBL" id="QCD34612.1"/>
    </source>
</evidence>
<dbReference type="RefSeq" id="WP_136409599.1">
    <property type="nucleotide sequence ID" value="NZ_CP039393.1"/>
</dbReference>
<dbReference type="InterPro" id="IPR014982">
    <property type="entry name" value="GSCFA"/>
</dbReference>
<dbReference type="PROSITE" id="PS51257">
    <property type="entry name" value="PROKAR_LIPOPROTEIN"/>
    <property type="match status" value="1"/>
</dbReference>
<dbReference type="KEGG" id="mgod:E7746_01330"/>
<evidence type="ECO:0000313" key="3">
    <source>
        <dbReference type="Proteomes" id="UP000297031"/>
    </source>
</evidence>
<sequence>MSEFRTIVQPLENQQGLIDHSHPVVMLGSCFSDNVGQRLCDGLFDCIVNPCGTLYNPASIANAVLDLLYDRDYTIDDLFQHEGVWHSFSHHSRFSGTDPDQVLESINESADRARKALSNASAIIVTFGTAYLFRLRENHRVVANCHKMPATMFSREMLPADKITGLWRKMVKEITARYPGMKVVFTVSPIRHLANGAHGNQISKSTLLLGVDALAREMPESVVYFPAYEIMMDDLRDYRFYTADMTHPSDVAVDYIYDVFRRSFMTDDTRDLEQQCLKLSRRLKHRHISATTEAVDGFEAGTQAMISELVAVHPELRHVLHQ</sequence>
<name>A0A4P7VBB4_9BACT</name>
<keyword evidence="3" id="KW-1185">Reference proteome</keyword>
<dbReference type="EMBL" id="CP039393">
    <property type="protein sequence ID" value="QCD34612.1"/>
    <property type="molecule type" value="Genomic_DNA"/>
</dbReference>
<organism evidence="2 3">
    <name type="scientific">Muribaculum gordoncarteri</name>
    <dbReference type="NCBI Taxonomy" id="2530390"/>
    <lineage>
        <taxon>Bacteria</taxon>
        <taxon>Pseudomonadati</taxon>
        <taxon>Bacteroidota</taxon>
        <taxon>Bacteroidia</taxon>
        <taxon>Bacteroidales</taxon>
        <taxon>Muribaculaceae</taxon>
        <taxon>Muribaculum</taxon>
    </lineage>
</organism>
<dbReference type="InterPro" id="IPR036514">
    <property type="entry name" value="SGNH_hydro_sf"/>
</dbReference>
<accession>A0A4P7VBB4</accession>
<reference evidence="2 3" key="1">
    <citation type="submission" date="2019-02" db="EMBL/GenBank/DDBJ databases">
        <title>Isolation and identification of novel species under the genus Muribaculum.</title>
        <authorList>
            <person name="Miyake S."/>
            <person name="Ding Y."/>
            <person name="Low A."/>
            <person name="Soh M."/>
            <person name="Seedorf H."/>
        </authorList>
    </citation>
    <scope>NUCLEOTIDE SEQUENCE [LARGE SCALE GENOMIC DNA]</scope>
    <source>
        <strain evidence="2 3">TLL-A4</strain>
    </source>
</reference>
<gene>
    <name evidence="2" type="ORF">E7746_01330</name>
</gene>
<evidence type="ECO:0000259" key="1">
    <source>
        <dbReference type="Pfam" id="PF08885"/>
    </source>
</evidence>
<dbReference type="Proteomes" id="UP000297031">
    <property type="component" value="Chromosome"/>
</dbReference>
<proteinExistence type="predicted"/>
<dbReference type="Pfam" id="PF08885">
    <property type="entry name" value="GSCFA"/>
    <property type="match status" value="1"/>
</dbReference>
<feature type="domain" description="GSCFA" evidence="1">
    <location>
        <begin position="24"/>
        <end position="260"/>
    </location>
</feature>
<dbReference type="Gene3D" id="3.40.50.1110">
    <property type="entry name" value="SGNH hydrolase"/>
    <property type="match status" value="1"/>
</dbReference>
<dbReference type="SUPFAM" id="SSF52266">
    <property type="entry name" value="SGNH hydrolase"/>
    <property type="match status" value="1"/>
</dbReference>
<dbReference type="AlphaFoldDB" id="A0A4P7VBB4"/>
<protein>
    <submittedName>
        <fullName evidence="2">GSCFA domain protein</fullName>
    </submittedName>
</protein>